<reference evidence="2 3" key="1">
    <citation type="submission" date="2018-08" db="EMBL/GenBank/DDBJ databases">
        <title>Paraburkholderia sp. DHOM06 isolated from forest soil.</title>
        <authorList>
            <person name="Gao Z.-H."/>
            <person name="Qiu L.-H."/>
        </authorList>
    </citation>
    <scope>NUCLEOTIDE SEQUENCE [LARGE SCALE GENOMIC DNA]</scope>
    <source>
        <strain evidence="2 3">DHOM06</strain>
    </source>
</reference>
<evidence type="ECO:0000256" key="1">
    <source>
        <dbReference type="SAM" id="MobiDB-lite"/>
    </source>
</evidence>
<evidence type="ECO:0008006" key="4">
    <source>
        <dbReference type="Google" id="ProtNLM"/>
    </source>
</evidence>
<dbReference type="InterPro" id="IPR021087">
    <property type="entry name" value="Uncharacterised_PixA/AidA"/>
</dbReference>
<dbReference type="OrthoDB" id="8705346at2"/>
<dbReference type="AlphaFoldDB" id="A0A3D8JZ32"/>
<feature type="region of interest" description="Disordered" evidence="1">
    <location>
        <begin position="1"/>
        <end position="26"/>
    </location>
</feature>
<dbReference type="Gene3D" id="2.60.40.3910">
    <property type="entry name" value="Inclusion body protein"/>
    <property type="match status" value="1"/>
</dbReference>
<dbReference type="Proteomes" id="UP000256838">
    <property type="component" value="Unassembled WGS sequence"/>
</dbReference>
<dbReference type="Pfam" id="PF12306">
    <property type="entry name" value="PixA"/>
    <property type="match status" value="1"/>
</dbReference>
<organism evidence="2 3">
    <name type="scientific">Trinickia dinghuensis</name>
    <dbReference type="NCBI Taxonomy" id="2291023"/>
    <lineage>
        <taxon>Bacteria</taxon>
        <taxon>Pseudomonadati</taxon>
        <taxon>Pseudomonadota</taxon>
        <taxon>Betaproteobacteria</taxon>
        <taxon>Burkholderiales</taxon>
        <taxon>Burkholderiaceae</taxon>
        <taxon>Trinickia</taxon>
    </lineage>
</organism>
<comment type="caution">
    <text evidence="2">The sequence shown here is derived from an EMBL/GenBank/DDBJ whole genome shotgun (WGS) entry which is preliminary data.</text>
</comment>
<evidence type="ECO:0000313" key="3">
    <source>
        <dbReference type="Proteomes" id="UP000256838"/>
    </source>
</evidence>
<dbReference type="EMBL" id="QRGA01000008">
    <property type="protein sequence ID" value="RDU97875.1"/>
    <property type="molecule type" value="Genomic_DNA"/>
</dbReference>
<proteinExistence type="predicted"/>
<keyword evidence="3" id="KW-1185">Reference proteome</keyword>
<gene>
    <name evidence="2" type="ORF">DWV00_15100</name>
</gene>
<name>A0A3D8JZ32_9BURK</name>
<protein>
    <recommendedName>
        <fullName evidence="4">Inclusion body protein</fullName>
    </recommendedName>
</protein>
<dbReference type="InterPro" id="IPR038712">
    <property type="entry name" value="PixA-like_sf"/>
</dbReference>
<sequence>MHPPAHRAAPDNLARTGNRKRSSMESEAVIPTLSRRIGMLAIVDTQYIKHHYAPGLTPSTPAIVNPEHMFIAGAHLRSGAGTLEFHARVGDIVSIRCTSAAHNSNDAVILYKIQTQPAATEIVLDSFEQRIVTRRNAVAADPDSASRDGLPALETAVNFSSFSSQIRAHGTEEIRIEFALYALTQGRQTQSLVGYYCCDLNISIA</sequence>
<evidence type="ECO:0000313" key="2">
    <source>
        <dbReference type="EMBL" id="RDU97875.1"/>
    </source>
</evidence>
<accession>A0A3D8JZ32</accession>